<keyword evidence="3" id="KW-1185">Reference proteome</keyword>
<sequence length="108" mass="12231">MRRNKVHEIWIFSFWQGGGPTCHDTTPRGTLFSALYWSAARSAPDKRLLGVHPIGRTTYVLEVSGEGFVSEKERKKKVIKKVVVFVFEGTMVLASLEDVRTVLKEQGH</sequence>
<organism evidence="2 3">
    <name type="scientific">Araneus ventricosus</name>
    <name type="common">Orbweaver spider</name>
    <name type="synonym">Epeira ventricosa</name>
    <dbReference type="NCBI Taxonomy" id="182803"/>
    <lineage>
        <taxon>Eukaryota</taxon>
        <taxon>Metazoa</taxon>
        <taxon>Ecdysozoa</taxon>
        <taxon>Arthropoda</taxon>
        <taxon>Chelicerata</taxon>
        <taxon>Arachnida</taxon>
        <taxon>Araneae</taxon>
        <taxon>Araneomorphae</taxon>
        <taxon>Entelegynae</taxon>
        <taxon>Araneoidea</taxon>
        <taxon>Araneidae</taxon>
        <taxon>Araneus</taxon>
    </lineage>
</organism>
<name>A0A4Y2M013_ARAVE</name>
<dbReference type="Proteomes" id="UP000499080">
    <property type="component" value="Unassembled WGS sequence"/>
</dbReference>
<protein>
    <submittedName>
        <fullName evidence="2">Uncharacterized protein</fullName>
    </submittedName>
</protein>
<accession>A0A4Y2M013</accession>
<evidence type="ECO:0000313" key="1">
    <source>
        <dbReference type="EMBL" id="GBN20338.1"/>
    </source>
</evidence>
<evidence type="ECO:0000313" key="2">
    <source>
        <dbReference type="EMBL" id="GBN20368.1"/>
    </source>
</evidence>
<dbReference type="EMBL" id="BGPR01006605">
    <property type="protein sequence ID" value="GBN20368.1"/>
    <property type="molecule type" value="Genomic_DNA"/>
</dbReference>
<evidence type="ECO:0000313" key="3">
    <source>
        <dbReference type="Proteomes" id="UP000499080"/>
    </source>
</evidence>
<gene>
    <name evidence="2" type="ORF">AVEN_92712_1</name>
    <name evidence="1" type="ORF">AVEN_97792_1</name>
</gene>
<comment type="caution">
    <text evidence="2">The sequence shown here is derived from an EMBL/GenBank/DDBJ whole genome shotgun (WGS) entry which is preliminary data.</text>
</comment>
<dbReference type="EMBL" id="BGPR01006601">
    <property type="protein sequence ID" value="GBN20338.1"/>
    <property type="molecule type" value="Genomic_DNA"/>
</dbReference>
<reference evidence="2 3" key="1">
    <citation type="journal article" date="2019" name="Sci. Rep.">
        <title>Orb-weaving spider Araneus ventricosus genome elucidates the spidroin gene catalogue.</title>
        <authorList>
            <person name="Kono N."/>
            <person name="Nakamura H."/>
            <person name="Ohtoshi R."/>
            <person name="Moran D.A.P."/>
            <person name="Shinohara A."/>
            <person name="Yoshida Y."/>
            <person name="Fujiwara M."/>
            <person name="Mori M."/>
            <person name="Tomita M."/>
            <person name="Arakawa K."/>
        </authorList>
    </citation>
    <scope>NUCLEOTIDE SEQUENCE [LARGE SCALE GENOMIC DNA]</scope>
</reference>
<proteinExistence type="predicted"/>
<dbReference type="AlphaFoldDB" id="A0A4Y2M013"/>